<keyword evidence="3 7" id="KW-0539">Nucleus</keyword>
<feature type="DNA-binding region" description="Homeobox" evidence="7">
    <location>
        <begin position="249"/>
        <end position="308"/>
    </location>
</feature>
<evidence type="ECO:0000256" key="8">
    <source>
        <dbReference type="RuleBase" id="RU000682"/>
    </source>
</evidence>
<feature type="domain" description="Homeobox" evidence="10">
    <location>
        <begin position="247"/>
        <end position="307"/>
    </location>
</feature>
<dbReference type="GO" id="GO:0000981">
    <property type="term" value="F:DNA-binding transcription factor activity, RNA polymerase II-specific"/>
    <property type="evidence" value="ECO:0007669"/>
    <property type="project" value="InterPro"/>
</dbReference>
<evidence type="ECO:0000259" key="10">
    <source>
        <dbReference type="PROSITE" id="PS50071"/>
    </source>
</evidence>
<dbReference type="SMART" id="SM00389">
    <property type="entry name" value="HOX"/>
    <property type="match status" value="1"/>
</dbReference>
<feature type="non-terminal residue" evidence="11">
    <location>
        <position position="1"/>
    </location>
</feature>
<dbReference type="InterPro" id="IPR020479">
    <property type="entry name" value="HD_metazoa"/>
</dbReference>
<comment type="caution">
    <text evidence="11">The sequence shown here is derived from an EMBL/GenBank/DDBJ whole genome shotgun (WGS) entry which is preliminary data.</text>
</comment>
<comment type="subcellular location">
    <subcellularLocation>
        <location evidence="7 8">Nucleus</location>
    </subcellularLocation>
</comment>
<evidence type="ECO:0000256" key="7">
    <source>
        <dbReference type="PROSITE-ProRule" id="PRU00108"/>
    </source>
</evidence>
<keyword evidence="12" id="KW-1185">Reference proteome</keyword>
<evidence type="ECO:0000313" key="12">
    <source>
        <dbReference type="Proteomes" id="UP000517678"/>
    </source>
</evidence>
<dbReference type="InterPro" id="IPR017970">
    <property type="entry name" value="Homeobox_CS"/>
</dbReference>
<dbReference type="CDD" id="cd00086">
    <property type="entry name" value="homeodomain"/>
    <property type="match status" value="1"/>
</dbReference>
<evidence type="ECO:0000256" key="3">
    <source>
        <dbReference type="ARBA" id="ARBA00023242"/>
    </source>
</evidence>
<sequence length="396" mass="43547">MRLDTPSSPAERRRVSTDGLAELSAPLPIALGEAARQPARPHSPAPRPSPVRGRGGRAGLGRARRVEALAMLPSALYWDLVGSSALLNLPAAPGFGNLGKSFLIENLLRAGAPPSPAQLRPFPANPVPLKLCPAAEQISPSGGPFPARWAFQVLNPSAADGGRPPARATSRAATFERGRPAHLWVERARQSPVMAASALSKHFFLRAPPFYSACCGGSCQHPASPTAFPREESVLPLLTQESNSKSRRGILRRAVFSEDQRKALEKMFQKQKYISKTDRKKLALNLGLKESQVKIWFQNRRMKWRNSKEKEVLSNRCLQEEGLQENYLSRSTMNFTSPCPSVWEVSEERASPRWRENSPGNSERLRSTQPSPRANSSQSPLYLYPDQDTANKASSS</sequence>
<dbReference type="PRINTS" id="PR00024">
    <property type="entry name" value="HOMEOBOX"/>
</dbReference>
<dbReference type="InterPro" id="IPR001356">
    <property type="entry name" value="HD"/>
</dbReference>
<evidence type="ECO:0000313" key="11">
    <source>
        <dbReference type="EMBL" id="NXB10676.1"/>
    </source>
</evidence>
<dbReference type="InterPro" id="IPR051662">
    <property type="entry name" value="H2.0_Homeobox_NeuralPatt"/>
</dbReference>
<evidence type="ECO:0000256" key="6">
    <source>
        <dbReference type="ARBA" id="ARBA00082385"/>
    </source>
</evidence>
<keyword evidence="1 7" id="KW-0238">DNA-binding</keyword>
<dbReference type="InterPro" id="IPR000047">
    <property type="entry name" value="HTH_motif"/>
</dbReference>
<evidence type="ECO:0000256" key="9">
    <source>
        <dbReference type="SAM" id="MobiDB-lite"/>
    </source>
</evidence>
<reference evidence="11 12" key="1">
    <citation type="submission" date="2019-09" db="EMBL/GenBank/DDBJ databases">
        <title>Bird 10,000 Genomes (B10K) Project - Family phase.</title>
        <authorList>
            <person name="Zhang G."/>
        </authorList>
    </citation>
    <scope>NUCLEOTIDE SEQUENCE [LARGE SCALE GENOMIC DNA]</scope>
    <source>
        <strain evidence="11">B10K-DU-029-38</strain>
        <tissue evidence="11">Muscle</tissue>
    </source>
</reference>
<dbReference type="EMBL" id="VZTF01008205">
    <property type="protein sequence ID" value="NXB10676.1"/>
    <property type="molecule type" value="Genomic_DNA"/>
</dbReference>
<proteinExistence type="inferred from homology"/>
<evidence type="ECO:0000256" key="1">
    <source>
        <dbReference type="ARBA" id="ARBA00023125"/>
    </source>
</evidence>
<dbReference type="PRINTS" id="PR00031">
    <property type="entry name" value="HTHREPRESSR"/>
</dbReference>
<dbReference type="SUPFAM" id="SSF46689">
    <property type="entry name" value="Homeodomain-like"/>
    <property type="match status" value="1"/>
</dbReference>
<dbReference type="GO" id="GO:0003677">
    <property type="term" value="F:DNA binding"/>
    <property type="evidence" value="ECO:0007669"/>
    <property type="project" value="UniProtKB-UniRule"/>
</dbReference>
<evidence type="ECO:0000256" key="2">
    <source>
        <dbReference type="ARBA" id="ARBA00023155"/>
    </source>
</evidence>
<dbReference type="Gene3D" id="1.10.10.60">
    <property type="entry name" value="Homeodomain-like"/>
    <property type="match status" value="1"/>
</dbReference>
<feature type="region of interest" description="Disordered" evidence="9">
    <location>
        <begin position="1"/>
        <end position="58"/>
    </location>
</feature>
<comment type="similarity">
    <text evidence="4">Belongs to the H2.0 homeobox family.</text>
</comment>
<dbReference type="PANTHER" id="PTHR24331:SF4">
    <property type="entry name" value="HOMEOBOX PROTEIN DBX2"/>
    <property type="match status" value="1"/>
</dbReference>
<dbReference type="FunFam" id="1.10.10.60:FF:000187">
    <property type="entry name" value="homeobox protein DBX2"/>
    <property type="match status" value="1"/>
</dbReference>
<dbReference type="GO" id="GO:0005634">
    <property type="term" value="C:nucleus"/>
    <property type="evidence" value="ECO:0007669"/>
    <property type="project" value="UniProtKB-SubCell"/>
</dbReference>
<dbReference type="AlphaFoldDB" id="A0A7K8B6Y0"/>
<feature type="compositionally biased region" description="Polar residues" evidence="9">
    <location>
        <begin position="367"/>
        <end position="380"/>
    </location>
</feature>
<dbReference type="PANTHER" id="PTHR24331">
    <property type="entry name" value="DBX"/>
    <property type="match status" value="1"/>
</dbReference>
<gene>
    <name evidence="11" type="primary">Dbx2</name>
    <name evidence="11" type="ORF">CNELOR_R05114</name>
</gene>
<dbReference type="PROSITE" id="PS00027">
    <property type="entry name" value="HOMEOBOX_1"/>
    <property type="match status" value="1"/>
</dbReference>
<accession>A0A7K8B6Y0</accession>
<organism evidence="11 12">
    <name type="scientific">Cnemophilus loriae</name>
    <name type="common">Loria's bird-of-paradise</name>
    <dbReference type="NCBI Taxonomy" id="254448"/>
    <lineage>
        <taxon>Eukaryota</taxon>
        <taxon>Metazoa</taxon>
        <taxon>Chordata</taxon>
        <taxon>Craniata</taxon>
        <taxon>Vertebrata</taxon>
        <taxon>Euteleostomi</taxon>
        <taxon>Archelosauria</taxon>
        <taxon>Archosauria</taxon>
        <taxon>Dinosauria</taxon>
        <taxon>Saurischia</taxon>
        <taxon>Theropoda</taxon>
        <taxon>Coelurosauria</taxon>
        <taxon>Aves</taxon>
        <taxon>Neognathae</taxon>
        <taxon>Neoaves</taxon>
        <taxon>Telluraves</taxon>
        <taxon>Australaves</taxon>
        <taxon>Passeriformes</taxon>
        <taxon>Corvoidea</taxon>
        <taxon>Corvidae</taxon>
        <taxon>Cnemophilus</taxon>
    </lineage>
</organism>
<protein>
    <recommendedName>
        <fullName evidence="5">Homeobox protein DBX2</fullName>
    </recommendedName>
    <alternativeName>
        <fullName evidence="6">Developing brain homeobox protein 2</fullName>
    </alternativeName>
</protein>
<dbReference type="Proteomes" id="UP000517678">
    <property type="component" value="Unassembled WGS sequence"/>
</dbReference>
<name>A0A7K8B6Y0_9CORV</name>
<keyword evidence="2 7" id="KW-0371">Homeobox</keyword>
<dbReference type="InterPro" id="IPR009057">
    <property type="entry name" value="Homeodomain-like_sf"/>
</dbReference>
<evidence type="ECO:0000256" key="5">
    <source>
        <dbReference type="ARBA" id="ARBA00072002"/>
    </source>
</evidence>
<dbReference type="Pfam" id="PF00046">
    <property type="entry name" value="Homeodomain"/>
    <property type="match status" value="1"/>
</dbReference>
<evidence type="ECO:0000256" key="4">
    <source>
        <dbReference type="ARBA" id="ARBA00038504"/>
    </source>
</evidence>
<dbReference type="PROSITE" id="PS50071">
    <property type="entry name" value="HOMEOBOX_2"/>
    <property type="match status" value="1"/>
</dbReference>
<feature type="region of interest" description="Disordered" evidence="9">
    <location>
        <begin position="346"/>
        <end position="396"/>
    </location>
</feature>
<feature type="non-terminal residue" evidence="11">
    <location>
        <position position="396"/>
    </location>
</feature>
<feature type="compositionally biased region" description="Basic and acidic residues" evidence="9">
    <location>
        <begin position="346"/>
        <end position="356"/>
    </location>
</feature>